<evidence type="ECO:0000313" key="3">
    <source>
        <dbReference type="EMBL" id="QII10491.1"/>
    </source>
</evidence>
<reference evidence="2" key="1">
    <citation type="journal article" date="2006" name="Nature">
        <title>Deciphering the evolution and metabolism of an anammox bacterium from a community genome.</title>
        <authorList>
            <person name="Strous M."/>
            <person name="Pelletier E."/>
            <person name="Mangenot S."/>
            <person name="Rattei T."/>
            <person name="Lehner A."/>
            <person name="Taylor M.W."/>
            <person name="Horn M."/>
            <person name="Daims H."/>
            <person name="Bartol-Mavel D."/>
            <person name="Wincker P."/>
            <person name="Barbe V."/>
            <person name="Fonknechten N."/>
            <person name="Vallenet D."/>
            <person name="Segurens B."/>
            <person name="Schenowitz-Truong C."/>
            <person name="Medigue C."/>
            <person name="Collingro A."/>
            <person name="Snel B."/>
            <person name="Dutilh B.E."/>
            <person name="OpDenCamp H.J.M."/>
            <person name="vanDerDrift C."/>
            <person name="Cirpus I."/>
            <person name="vanDePas-Schoonen K.T."/>
            <person name="Harhangi H.R."/>
            <person name="vanNiftrik L."/>
            <person name="Schmid M."/>
            <person name="Keltjens J."/>
            <person name="vanDeVossenberg J."/>
            <person name="Kartal B."/>
            <person name="Meier H."/>
            <person name="Frishman D."/>
            <person name="Huynen M.A."/>
            <person name="Mewes H."/>
            <person name="Weissenbach J."/>
            <person name="Jetten M.S.M."/>
            <person name="Wagner M."/>
            <person name="LePaslier D."/>
        </authorList>
    </citation>
    <scope>NUCLEOTIDE SEQUENCE</scope>
</reference>
<dbReference type="EMBL" id="CP049055">
    <property type="protein sequence ID" value="QII10491.1"/>
    <property type="molecule type" value="Genomic_DNA"/>
</dbReference>
<name>Q1PYJ5_KUEST</name>
<organism evidence="2">
    <name type="scientific">Kuenenia stuttgartiensis</name>
    <dbReference type="NCBI Taxonomy" id="174633"/>
    <lineage>
        <taxon>Bacteria</taxon>
        <taxon>Pseudomonadati</taxon>
        <taxon>Planctomycetota</taxon>
        <taxon>Candidatus Brocadiia</taxon>
        <taxon>Candidatus Brocadiales</taxon>
        <taxon>Candidatus Brocadiaceae</taxon>
        <taxon>Candidatus Kuenenia</taxon>
    </lineage>
</organism>
<proteinExistence type="predicted"/>
<evidence type="ECO:0000313" key="4">
    <source>
        <dbReference type="Proteomes" id="UP000501926"/>
    </source>
</evidence>
<protein>
    <recommendedName>
        <fullName evidence="1">DUF5615 domain-containing protein</fullName>
    </recommendedName>
</protein>
<feature type="domain" description="DUF5615" evidence="1">
    <location>
        <begin position="4"/>
        <end position="56"/>
    </location>
</feature>
<sequence length="68" mass="7595">MFRLRDYASPDAVDQTVISIAQELDSILISLDGDFTDIVNYPPANYKGIISLQVRNHPGNTFNNTNQP</sequence>
<reference evidence="3 4" key="3">
    <citation type="submission" date="2020-02" db="EMBL/GenBank/DDBJ databases">
        <title>Newly sequenced genome of strain CSTR1 showed variability in Candidatus Kuenenia stuttgartiensis genomes.</title>
        <authorList>
            <person name="Ding C."/>
            <person name="Adrian L."/>
        </authorList>
    </citation>
    <scope>NUCLEOTIDE SEQUENCE [LARGE SCALE GENOMIC DNA]</scope>
    <source>
        <strain evidence="3 4">CSTR1</strain>
    </source>
</reference>
<dbReference type="EMBL" id="CT573072">
    <property type="protein sequence ID" value="CAJ72151.1"/>
    <property type="molecule type" value="Genomic_DNA"/>
</dbReference>
<dbReference type="Proteomes" id="UP000501926">
    <property type="component" value="Chromosome"/>
</dbReference>
<accession>Q1PYJ5</accession>
<evidence type="ECO:0000259" key="1">
    <source>
        <dbReference type="Pfam" id="PF18480"/>
    </source>
</evidence>
<dbReference type="InterPro" id="IPR041049">
    <property type="entry name" value="DUF5615"/>
</dbReference>
<dbReference type="AlphaFoldDB" id="Q1PYJ5"/>
<dbReference type="Pfam" id="PF18480">
    <property type="entry name" value="DUF5615"/>
    <property type="match status" value="1"/>
</dbReference>
<reference evidence="2" key="2">
    <citation type="submission" date="2006-01" db="EMBL/GenBank/DDBJ databases">
        <authorList>
            <person name="Genoscope"/>
        </authorList>
    </citation>
    <scope>NUCLEOTIDE SEQUENCE</scope>
</reference>
<evidence type="ECO:0000313" key="2">
    <source>
        <dbReference type="EMBL" id="CAJ72151.1"/>
    </source>
</evidence>
<gene>
    <name evidence="3" type="ORF">KsCSTR_11120</name>
    <name evidence="2" type="ORF">kustd1406</name>
</gene>